<evidence type="ECO:0000259" key="1">
    <source>
        <dbReference type="PROSITE" id="PS51819"/>
    </source>
</evidence>
<dbReference type="Gene3D" id="3.10.180.10">
    <property type="entry name" value="2,3-Dihydroxybiphenyl 1,2-Dioxygenase, domain 1"/>
    <property type="match status" value="1"/>
</dbReference>
<organism evidence="2 3">
    <name type="scientific">candidate division TA06 bacterium</name>
    <dbReference type="NCBI Taxonomy" id="2250710"/>
    <lineage>
        <taxon>Bacteria</taxon>
        <taxon>Bacteria division TA06</taxon>
    </lineage>
</organism>
<dbReference type="AlphaFoldDB" id="A0A523UQA7"/>
<name>A0A523UQA7_UNCT6</name>
<dbReference type="EMBL" id="SOJN01000119">
    <property type="protein sequence ID" value="TET44599.1"/>
    <property type="molecule type" value="Genomic_DNA"/>
</dbReference>
<proteinExistence type="predicted"/>
<comment type="caution">
    <text evidence="2">The sequence shown here is derived from an EMBL/GenBank/DDBJ whole genome shotgun (WGS) entry which is preliminary data.</text>
</comment>
<dbReference type="SUPFAM" id="SSF54593">
    <property type="entry name" value="Glyoxalase/Bleomycin resistance protein/Dihydroxybiphenyl dioxygenase"/>
    <property type="match status" value="1"/>
</dbReference>
<feature type="domain" description="VOC" evidence="1">
    <location>
        <begin position="2"/>
        <end position="123"/>
    </location>
</feature>
<dbReference type="InterPro" id="IPR037523">
    <property type="entry name" value="VOC_core"/>
</dbReference>
<dbReference type="PROSITE" id="PS51819">
    <property type="entry name" value="VOC"/>
    <property type="match status" value="1"/>
</dbReference>
<sequence length="123" mass="13620">MKVHHIGIWTPNIGAAGEFCRNVLGLEKEREYEAPAEIMRAIFGTEEPCKIQVYGGSEVRVEIFDAAGRTKSGINHFSLSVGDKKGFCAQAKAKGAEVIEVWREDHPVYFIKGLDGVLIEIKD</sequence>
<gene>
    <name evidence="2" type="ORF">E3J62_09800</name>
</gene>
<evidence type="ECO:0000313" key="3">
    <source>
        <dbReference type="Proteomes" id="UP000315525"/>
    </source>
</evidence>
<dbReference type="Pfam" id="PF13669">
    <property type="entry name" value="Glyoxalase_4"/>
    <property type="match status" value="1"/>
</dbReference>
<reference evidence="2 3" key="1">
    <citation type="submission" date="2019-03" db="EMBL/GenBank/DDBJ databases">
        <title>Metabolic potential of uncultured bacteria and archaea associated with petroleum seepage in deep-sea sediments.</title>
        <authorList>
            <person name="Dong X."/>
            <person name="Hubert C."/>
        </authorList>
    </citation>
    <scope>NUCLEOTIDE SEQUENCE [LARGE SCALE GENOMIC DNA]</scope>
    <source>
        <strain evidence="2">E44_bin18</strain>
    </source>
</reference>
<dbReference type="InterPro" id="IPR029068">
    <property type="entry name" value="Glyas_Bleomycin-R_OHBP_Dase"/>
</dbReference>
<dbReference type="Proteomes" id="UP000315525">
    <property type="component" value="Unassembled WGS sequence"/>
</dbReference>
<accession>A0A523UQA7</accession>
<protein>
    <recommendedName>
        <fullName evidence="1">VOC domain-containing protein</fullName>
    </recommendedName>
</protein>
<evidence type="ECO:0000313" key="2">
    <source>
        <dbReference type="EMBL" id="TET44599.1"/>
    </source>
</evidence>